<dbReference type="InterPro" id="IPR036388">
    <property type="entry name" value="WH-like_DNA-bd_sf"/>
</dbReference>
<evidence type="ECO:0000313" key="7">
    <source>
        <dbReference type="Proteomes" id="UP000661077"/>
    </source>
</evidence>
<sequence>MNALRAFALAVEKGGVRAAARELDVSHSAVSRHVAELEQWLGVALLERGHGPRAFVPTPQGERLARTTLSALGDINRAADAVREQRSRGAVTVSTTPSFAARWLLPRLPALQKAHPRLEVSVLVDQRLDDLQNSASDFAIRMGAGTWPGVTAEPLMDDALYPVMSPAYWNNAGRPRELADLRRLRLLHDRDPRASWQLWRDEFGPPELDVRKGTRFTSSDLVLRAAAQGLGVALAQHRLALDDLEAGTLIRPFGSHAVALAAAYWIVTPHGAVMRDAAKTLVSWLRRQAGRQAGANA</sequence>
<dbReference type="SUPFAM" id="SSF46785">
    <property type="entry name" value="Winged helix' DNA-binding domain"/>
    <property type="match status" value="1"/>
</dbReference>
<dbReference type="InterPro" id="IPR000847">
    <property type="entry name" value="LysR_HTH_N"/>
</dbReference>
<dbReference type="Gene3D" id="1.10.10.10">
    <property type="entry name" value="Winged helix-like DNA-binding domain superfamily/Winged helix DNA-binding domain"/>
    <property type="match status" value="1"/>
</dbReference>
<dbReference type="PANTHER" id="PTHR30537">
    <property type="entry name" value="HTH-TYPE TRANSCRIPTIONAL REGULATOR"/>
    <property type="match status" value="1"/>
</dbReference>
<dbReference type="Gene3D" id="3.40.190.10">
    <property type="entry name" value="Periplasmic binding protein-like II"/>
    <property type="match status" value="2"/>
</dbReference>
<keyword evidence="4" id="KW-0804">Transcription</keyword>
<reference evidence="6 7" key="1">
    <citation type="journal article" date="2021" name="Int. J. Syst. Evol. Microbiol.">
        <title>Steroidobacter gossypii sp. nov., isolated from soil of cotton cropping field.</title>
        <authorList>
            <person name="Huang R."/>
            <person name="Yang S."/>
            <person name="Zhen C."/>
            <person name="Liu W."/>
        </authorList>
    </citation>
    <scope>NUCLEOTIDE SEQUENCE [LARGE SCALE GENOMIC DNA]</scope>
    <source>
        <strain evidence="6 7">S1-65</strain>
    </source>
</reference>
<gene>
    <name evidence="6" type="ORF">JM946_00680</name>
</gene>
<evidence type="ECO:0000256" key="3">
    <source>
        <dbReference type="ARBA" id="ARBA00023125"/>
    </source>
</evidence>
<protein>
    <submittedName>
        <fullName evidence="6">LysR family transcriptional regulator</fullName>
    </submittedName>
</protein>
<dbReference type="InterPro" id="IPR005119">
    <property type="entry name" value="LysR_subst-bd"/>
</dbReference>
<evidence type="ECO:0000256" key="4">
    <source>
        <dbReference type="ARBA" id="ARBA00023163"/>
    </source>
</evidence>
<feature type="domain" description="HTH lysR-type" evidence="5">
    <location>
        <begin position="1"/>
        <end position="56"/>
    </location>
</feature>
<dbReference type="PANTHER" id="PTHR30537:SF79">
    <property type="entry name" value="TRANSCRIPTIONAL REGULATOR-RELATED"/>
    <property type="match status" value="1"/>
</dbReference>
<keyword evidence="2" id="KW-0805">Transcription regulation</keyword>
<keyword evidence="3" id="KW-0238">DNA-binding</keyword>
<dbReference type="PRINTS" id="PR00039">
    <property type="entry name" value="HTHLYSR"/>
</dbReference>
<dbReference type="CDD" id="cd08432">
    <property type="entry name" value="PBP2_GcdR_TrpI_HvrB_AmpR_like"/>
    <property type="match status" value="1"/>
</dbReference>
<dbReference type="SUPFAM" id="SSF53850">
    <property type="entry name" value="Periplasmic binding protein-like II"/>
    <property type="match status" value="1"/>
</dbReference>
<evidence type="ECO:0000256" key="2">
    <source>
        <dbReference type="ARBA" id="ARBA00023015"/>
    </source>
</evidence>
<evidence type="ECO:0000259" key="5">
    <source>
        <dbReference type="PROSITE" id="PS50931"/>
    </source>
</evidence>
<accession>A0ABS1WQI4</accession>
<dbReference type="PROSITE" id="PS50931">
    <property type="entry name" value="HTH_LYSR"/>
    <property type="match status" value="1"/>
</dbReference>
<proteinExistence type="inferred from homology"/>
<name>A0ABS1WQI4_9GAMM</name>
<comment type="similarity">
    <text evidence="1">Belongs to the LysR transcriptional regulatory family.</text>
</comment>
<dbReference type="InterPro" id="IPR036390">
    <property type="entry name" value="WH_DNA-bd_sf"/>
</dbReference>
<dbReference type="EMBL" id="JAEVLS010000001">
    <property type="protein sequence ID" value="MBM0103234.1"/>
    <property type="molecule type" value="Genomic_DNA"/>
</dbReference>
<dbReference type="Proteomes" id="UP000661077">
    <property type="component" value="Unassembled WGS sequence"/>
</dbReference>
<comment type="caution">
    <text evidence="6">The sequence shown here is derived from an EMBL/GenBank/DDBJ whole genome shotgun (WGS) entry which is preliminary data.</text>
</comment>
<dbReference type="Pfam" id="PF03466">
    <property type="entry name" value="LysR_substrate"/>
    <property type="match status" value="1"/>
</dbReference>
<evidence type="ECO:0000313" key="6">
    <source>
        <dbReference type="EMBL" id="MBM0103234.1"/>
    </source>
</evidence>
<organism evidence="6 7">
    <name type="scientific">Steroidobacter gossypii</name>
    <dbReference type="NCBI Taxonomy" id="2805490"/>
    <lineage>
        <taxon>Bacteria</taxon>
        <taxon>Pseudomonadati</taxon>
        <taxon>Pseudomonadota</taxon>
        <taxon>Gammaproteobacteria</taxon>
        <taxon>Steroidobacterales</taxon>
        <taxon>Steroidobacteraceae</taxon>
        <taxon>Steroidobacter</taxon>
    </lineage>
</organism>
<keyword evidence="7" id="KW-1185">Reference proteome</keyword>
<dbReference type="Pfam" id="PF00126">
    <property type="entry name" value="HTH_1"/>
    <property type="match status" value="1"/>
</dbReference>
<dbReference type="InterPro" id="IPR058163">
    <property type="entry name" value="LysR-type_TF_proteobact-type"/>
</dbReference>
<evidence type="ECO:0000256" key="1">
    <source>
        <dbReference type="ARBA" id="ARBA00009437"/>
    </source>
</evidence>